<dbReference type="EMBL" id="JAMYJR010000012">
    <property type="protein sequence ID" value="MCO8271462.1"/>
    <property type="molecule type" value="Genomic_DNA"/>
</dbReference>
<dbReference type="PANTHER" id="PTHR37816">
    <property type="entry name" value="YALI0E33011P"/>
    <property type="match status" value="1"/>
</dbReference>
<sequence length="174" mass="19912">MTGTSGSGKTTLAARIAATLDVPHIEIDSLFHGPSWTKRPSFEEDVHRFSAGPSWVTEWQYDSVLAHLAGRADLLVWLDLPRRTVMRRVVQRTLTRRLRRQVLWNGNIEPPLRTFFTDDEHIIRWAWKTHGRTTARVTNLARQRPDLPVVRLRTTPAADRWLEGPLHAASIPQG</sequence>
<accession>A0ABT1DKV6</accession>
<dbReference type="InterPro" id="IPR027417">
    <property type="entry name" value="P-loop_NTPase"/>
</dbReference>
<dbReference type="SUPFAM" id="SSF52540">
    <property type="entry name" value="P-loop containing nucleoside triphosphate hydrolases"/>
    <property type="match status" value="1"/>
</dbReference>
<evidence type="ECO:0000313" key="2">
    <source>
        <dbReference type="Proteomes" id="UP001523369"/>
    </source>
</evidence>
<proteinExistence type="predicted"/>
<dbReference type="Proteomes" id="UP001523369">
    <property type="component" value="Unassembled WGS sequence"/>
</dbReference>
<dbReference type="InterPro" id="IPR052922">
    <property type="entry name" value="Cytidylate_Kinase-2"/>
</dbReference>
<evidence type="ECO:0000313" key="1">
    <source>
        <dbReference type="EMBL" id="MCO8271462.1"/>
    </source>
</evidence>
<dbReference type="RefSeq" id="WP_253237589.1">
    <property type="nucleotide sequence ID" value="NZ_JAMYJR010000012.1"/>
</dbReference>
<reference evidence="1 2" key="1">
    <citation type="submission" date="2022-06" db="EMBL/GenBank/DDBJ databases">
        <title>New Species of the Genus Actinoplanes, ActinopZanes ferrugineus.</title>
        <authorList>
            <person name="Ding P."/>
        </authorList>
    </citation>
    <scope>NUCLEOTIDE SEQUENCE [LARGE SCALE GENOMIC DNA]</scope>
    <source>
        <strain evidence="1 2">TRM88003</strain>
    </source>
</reference>
<gene>
    <name evidence="1" type="ORF">M1L60_12735</name>
</gene>
<comment type="caution">
    <text evidence="1">The sequence shown here is derived from an EMBL/GenBank/DDBJ whole genome shotgun (WGS) entry which is preliminary data.</text>
</comment>
<name>A0ABT1DKV6_9ACTN</name>
<dbReference type="PANTHER" id="PTHR37816:SF1">
    <property type="entry name" value="TOXIN"/>
    <property type="match status" value="1"/>
</dbReference>
<keyword evidence="2" id="KW-1185">Reference proteome</keyword>
<protein>
    <submittedName>
        <fullName evidence="1">AAA family ATPase</fullName>
    </submittedName>
</protein>
<dbReference type="Gene3D" id="3.40.50.300">
    <property type="entry name" value="P-loop containing nucleotide triphosphate hydrolases"/>
    <property type="match status" value="1"/>
</dbReference>
<organism evidence="1 2">
    <name type="scientific">Paractinoplanes aksuensis</name>
    <dbReference type="NCBI Taxonomy" id="2939490"/>
    <lineage>
        <taxon>Bacteria</taxon>
        <taxon>Bacillati</taxon>
        <taxon>Actinomycetota</taxon>
        <taxon>Actinomycetes</taxon>
        <taxon>Micromonosporales</taxon>
        <taxon>Micromonosporaceae</taxon>
        <taxon>Paractinoplanes</taxon>
    </lineage>
</organism>